<accession>A0A850HBX6</accession>
<evidence type="ECO:0000313" key="2">
    <source>
        <dbReference type="EMBL" id="NVE95623.1"/>
    </source>
</evidence>
<proteinExistence type="predicted"/>
<dbReference type="InterPro" id="IPR003779">
    <property type="entry name" value="CMD-like"/>
</dbReference>
<comment type="caution">
    <text evidence="2">The sequence shown here is derived from an EMBL/GenBank/DDBJ whole genome shotgun (WGS) entry which is preliminary data.</text>
</comment>
<organism evidence="2 3">
    <name type="scientific">Altererythrobacter lutimaris</name>
    <dbReference type="NCBI Taxonomy" id="2743979"/>
    <lineage>
        <taxon>Bacteria</taxon>
        <taxon>Pseudomonadati</taxon>
        <taxon>Pseudomonadota</taxon>
        <taxon>Alphaproteobacteria</taxon>
        <taxon>Sphingomonadales</taxon>
        <taxon>Erythrobacteraceae</taxon>
        <taxon>Altererythrobacter</taxon>
    </lineage>
</organism>
<dbReference type="InterPro" id="IPR029032">
    <property type="entry name" value="AhpD-like"/>
</dbReference>
<dbReference type="SUPFAM" id="SSF69118">
    <property type="entry name" value="AhpD-like"/>
    <property type="match status" value="1"/>
</dbReference>
<dbReference type="RefSeq" id="WP_176273826.1">
    <property type="nucleotide sequence ID" value="NZ_JABWTA010000001.1"/>
</dbReference>
<evidence type="ECO:0000313" key="3">
    <source>
        <dbReference type="Proteomes" id="UP000546031"/>
    </source>
</evidence>
<dbReference type="EMBL" id="JABWTA010000001">
    <property type="protein sequence ID" value="NVE95623.1"/>
    <property type="molecule type" value="Genomic_DNA"/>
</dbReference>
<name>A0A850HBX6_9SPHN</name>
<reference evidence="2 3" key="1">
    <citation type="submission" date="2020-06" db="EMBL/GenBank/DDBJ databases">
        <title>Altererythrobacter lutimaris sp. nov., a marine bacterium isolated from a tidal flat.</title>
        <authorList>
            <person name="Kim D."/>
            <person name="Yoo Y."/>
            <person name="Kim J.-J."/>
        </authorList>
    </citation>
    <scope>NUCLEOTIDE SEQUENCE [LARGE SCALE GENOMIC DNA]</scope>
    <source>
        <strain evidence="2 3">JGD-16</strain>
    </source>
</reference>
<dbReference type="GO" id="GO:0051920">
    <property type="term" value="F:peroxiredoxin activity"/>
    <property type="evidence" value="ECO:0007669"/>
    <property type="project" value="InterPro"/>
</dbReference>
<keyword evidence="3" id="KW-1185">Reference proteome</keyword>
<dbReference type="PANTHER" id="PTHR35446:SF2">
    <property type="entry name" value="CARBOXYMUCONOLACTONE DECARBOXYLASE-LIKE DOMAIN-CONTAINING PROTEIN"/>
    <property type="match status" value="1"/>
</dbReference>
<dbReference type="Pfam" id="PF02627">
    <property type="entry name" value="CMD"/>
    <property type="match status" value="1"/>
</dbReference>
<dbReference type="Proteomes" id="UP000546031">
    <property type="component" value="Unassembled WGS sequence"/>
</dbReference>
<dbReference type="Gene3D" id="1.20.1290.10">
    <property type="entry name" value="AhpD-like"/>
    <property type="match status" value="1"/>
</dbReference>
<evidence type="ECO:0000259" key="1">
    <source>
        <dbReference type="Pfam" id="PF02627"/>
    </source>
</evidence>
<protein>
    <submittedName>
        <fullName evidence="2">Carboxymuconolactone decarboxylase family protein</fullName>
    </submittedName>
</protein>
<gene>
    <name evidence="2" type="ORF">HUO12_12010</name>
</gene>
<sequence>MTRIPPLAPAEAFGGDENAEFARELMGYVPNSVLTMAHWPELLTAFRGLVAVIYGESKLDNGFKRLIGHAASLAAGCRYCQAHTAHGAEGLGVSEAKLSALYDFEGSEEFTEAERAALALAFAAGATPNAAEDAHFARLSEHYSHAEQVEIMAVISMFGFLNRWNDTLATSLEAEPLKHAETMLTGHGWEAGRHLRD</sequence>
<dbReference type="AlphaFoldDB" id="A0A850HBX6"/>
<feature type="domain" description="Carboxymuconolactone decarboxylase-like" evidence="1">
    <location>
        <begin position="40"/>
        <end position="121"/>
    </location>
</feature>
<dbReference type="PANTHER" id="PTHR35446">
    <property type="entry name" value="SI:CH211-175M2.5"/>
    <property type="match status" value="1"/>
</dbReference>